<sequence length="237" mass="25634">MEAVMTFEKIPQKILLEFKERRIGTPTLVDILDGLGTGSVLTSRVQTINCTDPYFVAQAYTVSWKKVRKGKDIQQSQPSTWAQVGAFLVPELENADGLVYVAGGGELITEAALAGGMSCTYFEKMGFAGVILGGAVRDMRELKMLKMPVLATNPIPTDTQGTYLVQETGTQCLIDHVTVYTGDLIVADNNGVAIIPVAVISQVMQQALAIDNTEHCMLEKIKAGERLPALIDVTGRI</sequence>
<reference evidence="6 7" key="1">
    <citation type="submission" date="2019-07" db="EMBL/GenBank/DDBJ databases">
        <title>Serratia strains were isolated from fresh produce.</title>
        <authorList>
            <person name="Cho G.-S."/>
            <person name="Stein M."/>
            <person name="Lee W."/>
            <person name="Suh S.H."/>
            <person name="Franz C.M.A.P."/>
        </authorList>
    </citation>
    <scope>NUCLEOTIDE SEQUENCE [LARGE SCALE GENOMIC DNA]</scope>
    <source>
        <strain evidence="6 7">S16</strain>
    </source>
</reference>
<keyword evidence="5" id="KW-0460">Magnesium</keyword>
<feature type="binding site" evidence="5">
    <location>
        <position position="138"/>
    </location>
    <ligand>
        <name>Mg(2+)</name>
        <dbReference type="ChEBI" id="CHEBI:18420"/>
    </ligand>
</feature>
<gene>
    <name evidence="6" type="ORF">FOT62_22875</name>
</gene>
<keyword evidence="5" id="KW-0479">Metal-binding</keyword>
<comment type="cofactor">
    <cofactor evidence="1">
        <name>a divalent metal cation</name>
        <dbReference type="ChEBI" id="CHEBI:60240"/>
    </cofactor>
</comment>
<comment type="caution">
    <text evidence="6">The sequence shown here is derived from an EMBL/GenBank/DDBJ whole genome shotgun (WGS) entry which is preliminary data.</text>
</comment>
<accession>A0A5C7BXW8</accession>
<evidence type="ECO:0000256" key="5">
    <source>
        <dbReference type="PIRSR" id="PIRSR605493-1"/>
    </source>
</evidence>
<name>A0A5C7BXW8_SERMA</name>
<organism evidence="6 7">
    <name type="scientific">Serratia marcescens</name>
    <dbReference type="NCBI Taxonomy" id="615"/>
    <lineage>
        <taxon>Bacteria</taxon>
        <taxon>Pseudomonadati</taxon>
        <taxon>Pseudomonadota</taxon>
        <taxon>Gammaproteobacteria</taxon>
        <taxon>Enterobacterales</taxon>
        <taxon>Yersiniaceae</taxon>
        <taxon>Serratia</taxon>
    </lineage>
</organism>
<evidence type="ECO:0000256" key="3">
    <source>
        <dbReference type="ARBA" id="ARBA00029596"/>
    </source>
</evidence>
<protein>
    <recommendedName>
        <fullName evidence="2">Putative 4-hydroxy-4-methyl-2-oxoglutarate aldolase</fullName>
    </recommendedName>
    <alternativeName>
        <fullName evidence="3">Regulator of ribonuclease activity homolog</fullName>
    </alternativeName>
    <alternativeName>
        <fullName evidence="4">RraA-like protein</fullName>
    </alternativeName>
</protein>
<dbReference type="CDD" id="cd16841">
    <property type="entry name" value="RraA_family"/>
    <property type="match status" value="1"/>
</dbReference>
<dbReference type="EMBL" id="VOUQ01000019">
    <property type="protein sequence ID" value="TXE27162.1"/>
    <property type="molecule type" value="Genomic_DNA"/>
</dbReference>
<feature type="binding site" evidence="5">
    <location>
        <position position="137"/>
    </location>
    <ligand>
        <name>substrate</name>
    </ligand>
</feature>
<comment type="cofactor">
    <cofactor evidence="5">
        <name>Mg(2+)</name>
        <dbReference type="ChEBI" id="CHEBI:18420"/>
    </cofactor>
</comment>
<dbReference type="PANTHER" id="PTHR33254:SF4">
    <property type="entry name" value="4-HYDROXY-4-METHYL-2-OXOGLUTARATE ALDOLASE 3-RELATED"/>
    <property type="match status" value="1"/>
</dbReference>
<dbReference type="InterPro" id="IPR036704">
    <property type="entry name" value="RraA/RraA-like_sf"/>
</dbReference>
<evidence type="ECO:0000256" key="2">
    <source>
        <dbReference type="ARBA" id="ARBA00016549"/>
    </source>
</evidence>
<dbReference type="Gene3D" id="3.50.30.40">
    <property type="entry name" value="Ribonuclease E inhibitor RraA/RraA-like"/>
    <property type="match status" value="1"/>
</dbReference>
<dbReference type="Proteomes" id="UP000321126">
    <property type="component" value="Unassembled WGS sequence"/>
</dbReference>
<dbReference type="AlphaFoldDB" id="A0A5C7BXW8"/>
<proteinExistence type="predicted"/>
<dbReference type="GO" id="GO:0046872">
    <property type="term" value="F:metal ion binding"/>
    <property type="evidence" value="ECO:0007669"/>
    <property type="project" value="UniProtKB-KW"/>
</dbReference>
<evidence type="ECO:0000313" key="6">
    <source>
        <dbReference type="EMBL" id="TXE27162.1"/>
    </source>
</evidence>
<dbReference type="PANTHER" id="PTHR33254">
    <property type="entry name" value="4-HYDROXY-4-METHYL-2-OXOGLUTARATE ALDOLASE 3-RELATED"/>
    <property type="match status" value="1"/>
</dbReference>
<dbReference type="InterPro" id="IPR005493">
    <property type="entry name" value="RraA/RraA-like"/>
</dbReference>
<dbReference type="Pfam" id="PF03737">
    <property type="entry name" value="RraA-like"/>
    <property type="match status" value="1"/>
</dbReference>
<evidence type="ECO:0000256" key="4">
    <source>
        <dbReference type="ARBA" id="ARBA00030169"/>
    </source>
</evidence>
<evidence type="ECO:0000313" key="7">
    <source>
        <dbReference type="Proteomes" id="UP000321126"/>
    </source>
</evidence>
<dbReference type="SUPFAM" id="SSF89562">
    <property type="entry name" value="RraA-like"/>
    <property type="match status" value="1"/>
</dbReference>
<evidence type="ECO:0000256" key="1">
    <source>
        <dbReference type="ARBA" id="ARBA00001968"/>
    </source>
</evidence>